<dbReference type="OrthoDB" id="2888121at2759"/>
<keyword evidence="1" id="KW-0732">Signal</keyword>
<dbReference type="AlphaFoldDB" id="A0A8H6QCY3"/>
<evidence type="ECO:0000313" key="2">
    <source>
        <dbReference type="EMBL" id="KAF7170801.1"/>
    </source>
</evidence>
<dbReference type="Pfam" id="PF21087">
    <property type="entry name" value="Glyco_hydro_134"/>
    <property type="match status" value="1"/>
</dbReference>
<protein>
    <submittedName>
        <fullName evidence="2">Uncharacterized protein</fullName>
    </submittedName>
</protein>
<organism evidence="2 3">
    <name type="scientific">Aspergillus felis</name>
    <dbReference type="NCBI Taxonomy" id="1287682"/>
    <lineage>
        <taxon>Eukaryota</taxon>
        <taxon>Fungi</taxon>
        <taxon>Dikarya</taxon>
        <taxon>Ascomycota</taxon>
        <taxon>Pezizomycotina</taxon>
        <taxon>Eurotiomycetes</taxon>
        <taxon>Eurotiomycetidae</taxon>
        <taxon>Eurotiales</taxon>
        <taxon>Aspergillaceae</taxon>
        <taxon>Aspergillus</taxon>
        <taxon>Aspergillus subgen. Fumigati</taxon>
    </lineage>
</organism>
<comment type="caution">
    <text evidence="2">The sequence shown here is derived from an EMBL/GenBank/DDBJ whole genome shotgun (WGS) entry which is preliminary data.</text>
</comment>
<evidence type="ECO:0000313" key="3">
    <source>
        <dbReference type="Proteomes" id="UP000654922"/>
    </source>
</evidence>
<name>A0A8H6QCY3_9EURO</name>
<evidence type="ECO:0000256" key="1">
    <source>
        <dbReference type="SAM" id="SignalP"/>
    </source>
</evidence>
<reference evidence="2" key="1">
    <citation type="submission" date="2020-06" db="EMBL/GenBank/DDBJ databases">
        <title>Draft genome sequences of strains closely related to Aspergillus parafelis and Aspergillus hiratsukae.</title>
        <authorList>
            <person name="Dos Santos R.A.C."/>
            <person name="Rivero-Menendez O."/>
            <person name="Steenwyk J.L."/>
            <person name="Mead M.E."/>
            <person name="Goldman G.H."/>
            <person name="Alastruey-Izquierdo A."/>
            <person name="Rokas A."/>
        </authorList>
    </citation>
    <scope>NUCLEOTIDE SEQUENCE</scope>
    <source>
        <strain evidence="2">CNM-CM5623</strain>
    </source>
</reference>
<sequence>MKFTTIVGLFGLAQLVLGDNRGSYTVSGLGQRKQALLKAGGNTMDMAIAMLESDHMKADYVYGDGKSGDATNFGIFKQNWMMLRTSARDFQGQSAEQVSNGAVLKYVPVCYCQGRANPYSHDLKKDVKARHDGEKHYGFDTWIAGHRNGASGLQNPHTDDINTYKSAVQWIQKQIQSDPKYQKDDTRFWVDVTAI</sequence>
<feature type="signal peptide" evidence="1">
    <location>
        <begin position="1"/>
        <end position="18"/>
    </location>
</feature>
<feature type="chain" id="PRO_5034914455" evidence="1">
    <location>
        <begin position="19"/>
        <end position="195"/>
    </location>
</feature>
<dbReference type="EMBL" id="JACBAE010001202">
    <property type="protein sequence ID" value="KAF7170801.1"/>
    <property type="molecule type" value="Genomic_DNA"/>
</dbReference>
<dbReference type="Proteomes" id="UP000654922">
    <property type="component" value="Unassembled WGS sequence"/>
</dbReference>
<gene>
    <name evidence="2" type="ORF">CNMCM5623_003320</name>
</gene>
<dbReference type="InterPro" id="IPR049168">
    <property type="entry name" value="Glyco_hydro_134"/>
</dbReference>
<proteinExistence type="predicted"/>
<accession>A0A8H6QCY3</accession>